<dbReference type="EMBL" id="JAHLVD010000010">
    <property type="protein sequence ID" value="KAG7847501.1"/>
    <property type="molecule type" value="Genomic_DNA"/>
</dbReference>
<keyword evidence="2" id="KW-1185">Reference proteome</keyword>
<dbReference type="Proteomes" id="UP001197328">
    <property type="component" value="Unassembled WGS sequence"/>
</dbReference>
<evidence type="ECO:0000313" key="1">
    <source>
        <dbReference type="EMBL" id="KAG7847501.1"/>
    </source>
</evidence>
<protein>
    <recommendedName>
        <fullName evidence="3">Transposase</fullName>
    </recommendedName>
</protein>
<reference evidence="1 2" key="1">
    <citation type="journal article" date="2021" name="G3 (Bethesda)">
        <title>Genomic diversity, chromosomal rearrangements, and interspecies hybridization in the ogataea polymorpha species complex.</title>
        <authorList>
            <person name="Hanson S.J."/>
            <person name="Cinneide E.O."/>
            <person name="Salzberg L.I."/>
            <person name="Wolfe K.H."/>
            <person name="McGowan J."/>
            <person name="Fitzpatrick D.A."/>
            <person name="Matlin K."/>
        </authorList>
    </citation>
    <scope>NUCLEOTIDE SEQUENCE [LARGE SCALE GENOMIC DNA]</scope>
    <source>
        <strain evidence="1">51-138</strain>
    </source>
</reference>
<sequence length="134" mass="15490">MIIANEFAQRYGRHNGRFTEQTPLALARQLQRWQSRDEWNCGPKIAAKEPDDGWRTISEKGRGSRWSSAVSALMDERRLPPHTFTGRRVPWISLFDDAHVASATKRNDRRGPVKIIELQVVLVSRTQFVFRQSS</sequence>
<gene>
    <name evidence="1" type="ORF">KL940_003837</name>
</gene>
<proteinExistence type="predicted"/>
<name>A0ABQ7RTZ1_PICAN</name>
<organism evidence="1 2">
    <name type="scientific">Pichia angusta</name>
    <name type="common">Yeast</name>
    <name type="synonym">Hansenula polymorpha</name>
    <dbReference type="NCBI Taxonomy" id="870730"/>
    <lineage>
        <taxon>Eukaryota</taxon>
        <taxon>Fungi</taxon>
        <taxon>Dikarya</taxon>
        <taxon>Ascomycota</taxon>
        <taxon>Saccharomycotina</taxon>
        <taxon>Pichiomycetes</taxon>
        <taxon>Pichiales</taxon>
        <taxon>Pichiaceae</taxon>
        <taxon>Ogataea</taxon>
    </lineage>
</organism>
<evidence type="ECO:0008006" key="3">
    <source>
        <dbReference type="Google" id="ProtNLM"/>
    </source>
</evidence>
<evidence type="ECO:0000313" key="2">
    <source>
        <dbReference type="Proteomes" id="UP001197328"/>
    </source>
</evidence>
<comment type="caution">
    <text evidence="1">The sequence shown here is derived from an EMBL/GenBank/DDBJ whole genome shotgun (WGS) entry which is preliminary data.</text>
</comment>
<accession>A0ABQ7RTZ1</accession>